<evidence type="ECO:0000313" key="5">
    <source>
        <dbReference type="EMBL" id="GAA3599860.1"/>
    </source>
</evidence>
<evidence type="ECO:0000256" key="3">
    <source>
        <dbReference type="ARBA" id="ARBA00050776"/>
    </source>
</evidence>
<protein>
    <recommendedName>
        <fullName evidence="4">Aminotransferase class V domain-containing protein</fullName>
    </recommendedName>
</protein>
<dbReference type="PANTHER" id="PTHR11601:SF34">
    <property type="entry name" value="CYSTEINE DESULFURASE"/>
    <property type="match status" value="1"/>
</dbReference>
<proteinExistence type="inferred from homology"/>
<dbReference type="EMBL" id="BAABDQ010000034">
    <property type="protein sequence ID" value="GAA3599860.1"/>
    <property type="molecule type" value="Genomic_DNA"/>
</dbReference>
<dbReference type="PANTHER" id="PTHR11601">
    <property type="entry name" value="CYSTEINE DESULFURYLASE FAMILY MEMBER"/>
    <property type="match status" value="1"/>
</dbReference>
<keyword evidence="6" id="KW-1185">Reference proteome</keyword>
<dbReference type="InterPro" id="IPR015421">
    <property type="entry name" value="PyrdxlP-dep_Trfase_major"/>
</dbReference>
<evidence type="ECO:0000256" key="2">
    <source>
        <dbReference type="ARBA" id="ARBA00006490"/>
    </source>
</evidence>
<accession>A0ABP6Z8M8</accession>
<reference evidence="6" key="1">
    <citation type="journal article" date="2019" name="Int. J. Syst. Evol. Microbiol.">
        <title>The Global Catalogue of Microorganisms (GCM) 10K type strain sequencing project: providing services to taxonomists for standard genome sequencing and annotation.</title>
        <authorList>
            <consortium name="The Broad Institute Genomics Platform"/>
            <consortium name="The Broad Institute Genome Sequencing Center for Infectious Disease"/>
            <person name="Wu L."/>
            <person name="Ma J."/>
        </authorList>
    </citation>
    <scope>NUCLEOTIDE SEQUENCE [LARGE SCALE GENOMIC DNA]</scope>
    <source>
        <strain evidence="6">JCM 17326</strain>
    </source>
</reference>
<dbReference type="Pfam" id="PF00266">
    <property type="entry name" value="Aminotran_5"/>
    <property type="match status" value="1"/>
</dbReference>
<dbReference type="InterPro" id="IPR000192">
    <property type="entry name" value="Aminotrans_V_dom"/>
</dbReference>
<comment type="catalytic activity">
    <reaction evidence="3">
        <text>(sulfur carrier)-H + L-cysteine = (sulfur carrier)-SH + L-alanine</text>
        <dbReference type="Rhea" id="RHEA:43892"/>
        <dbReference type="Rhea" id="RHEA-COMP:14737"/>
        <dbReference type="Rhea" id="RHEA-COMP:14739"/>
        <dbReference type="ChEBI" id="CHEBI:29917"/>
        <dbReference type="ChEBI" id="CHEBI:35235"/>
        <dbReference type="ChEBI" id="CHEBI:57972"/>
        <dbReference type="ChEBI" id="CHEBI:64428"/>
        <dbReference type="EC" id="2.8.1.7"/>
    </reaction>
</comment>
<evidence type="ECO:0000313" key="6">
    <source>
        <dbReference type="Proteomes" id="UP001500630"/>
    </source>
</evidence>
<evidence type="ECO:0000259" key="4">
    <source>
        <dbReference type="Pfam" id="PF00266"/>
    </source>
</evidence>
<evidence type="ECO:0000256" key="1">
    <source>
        <dbReference type="ARBA" id="ARBA00001933"/>
    </source>
</evidence>
<sequence length="240" mass="25935">MSASSVYLRYCMIYGGIHGEDPCPVSRTHRRTGVLRRQCHPSVDPRVAEAMAPYLTMWFGNPWSGHRYAERPRQALTAARAQVAGLMGARAQELVFIASGSEANLLALRGAVLASERPHPHVVTQATEHPAVLETCRALRRLTVLPVDGDGLVDETVLVSVMAANNETGALQPISDLAALAHARGALFHCDAAQAAGKIPLDVRTWGVDLLTVWCIGTSSARTCASTARCDPPRTPRWPR</sequence>
<dbReference type="Gene3D" id="3.40.640.10">
    <property type="entry name" value="Type I PLP-dependent aspartate aminotransferase-like (Major domain)"/>
    <property type="match status" value="1"/>
</dbReference>
<dbReference type="InterPro" id="IPR015424">
    <property type="entry name" value="PyrdxlP-dep_Trfase"/>
</dbReference>
<name>A0ABP6Z8M8_9ACTN</name>
<feature type="domain" description="Aminotransferase class V" evidence="4">
    <location>
        <begin position="44"/>
        <end position="212"/>
    </location>
</feature>
<dbReference type="Proteomes" id="UP001500630">
    <property type="component" value="Unassembled WGS sequence"/>
</dbReference>
<organism evidence="5 6">
    <name type="scientific">Nonomuraea rosea</name>
    <dbReference type="NCBI Taxonomy" id="638574"/>
    <lineage>
        <taxon>Bacteria</taxon>
        <taxon>Bacillati</taxon>
        <taxon>Actinomycetota</taxon>
        <taxon>Actinomycetes</taxon>
        <taxon>Streptosporangiales</taxon>
        <taxon>Streptosporangiaceae</taxon>
        <taxon>Nonomuraea</taxon>
    </lineage>
</organism>
<gene>
    <name evidence="5" type="ORF">GCM10022419_099810</name>
</gene>
<comment type="caution">
    <text evidence="5">The sequence shown here is derived from an EMBL/GenBank/DDBJ whole genome shotgun (WGS) entry which is preliminary data.</text>
</comment>
<comment type="similarity">
    <text evidence="2">Belongs to the class-V pyridoxal-phosphate-dependent aminotransferase family. NifS/IscS subfamily.</text>
</comment>
<comment type="cofactor">
    <cofactor evidence="1">
        <name>pyridoxal 5'-phosphate</name>
        <dbReference type="ChEBI" id="CHEBI:597326"/>
    </cofactor>
</comment>
<dbReference type="SUPFAM" id="SSF53383">
    <property type="entry name" value="PLP-dependent transferases"/>
    <property type="match status" value="1"/>
</dbReference>